<accession>A0A7J6VWG1</accession>
<dbReference type="EMBL" id="JABWDY010026474">
    <property type="protein sequence ID" value="KAF5188662.1"/>
    <property type="molecule type" value="Genomic_DNA"/>
</dbReference>
<comment type="caution">
    <text evidence="2">The sequence shown here is derived from an EMBL/GenBank/DDBJ whole genome shotgun (WGS) entry which is preliminary data.</text>
</comment>
<reference evidence="2 3" key="1">
    <citation type="submission" date="2020-06" db="EMBL/GenBank/DDBJ databases">
        <title>Transcriptomic and genomic resources for Thalictrum thalictroides and T. hernandezii: Facilitating candidate gene discovery in an emerging model plant lineage.</title>
        <authorList>
            <person name="Arias T."/>
            <person name="Riano-Pachon D.M."/>
            <person name="Di Stilio V.S."/>
        </authorList>
    </citation>
    <scope>NUCLEOTIDE SEQUENCE [LARGE SCALE GENOMIC DNA]</scope>
    <source>
        <strain evidence="3">cv. WT478/WT964</strain>
        <tissue evidence="2">Leaves</tissue>
    </source>
</reference>
<feature type="region of interest" description="Disordered" evidence="1">
    <location>
        <begin position="1"/>
        <end position="24"/>
    </location>
</feature>
<evidence type="ECO:0000256" key="1">
    <source>
        <dbReference type="SAM" id="MobiDB-lite"/>
    </source>
</evidence>
<proteinExistence type="predicted"/>
<evidence type="ECO:0000313" key="3">
    <source>
        <dbReference type="Proteomes" id="UP000554482"/>
    </source>
</evidence>
<keyword evidence="3" id="KW-1185">Reference proteome</keyword>
<gene>
    <name evidence="2" type="ORF">FRX31_021751</name>
</gene>
<protein>
    <submittedName>
        <fullName evidence="2">Uncharacterized protein</fullName>
    </submittedName>
</protein>
<evidence type="ECO:0000313" key="2">
    <source>
        <dbReference type="EMBL" id="KAF5188662.1"/>
    </source>
</evidence>
<name>A0A7J6VWG1_THATH</name>
<sequence length="137" mass="16381">MNKEGESSNNHEKKKVLEEKKGDETSPIAVVDEVFEDVINDEYEAEKKNGGRRKKWCKFPYTCTMPKWERKHLLESILMTCGISSFNLKLCYEENDQFTQNNHVYRSLNDYWSSRIRKVKHLPKEFNTRRYILKIKA</sequence>
<dbReference type="AlphaFoldDB" id="A0A7J6VWG1"/>
<dbReference type="Proteomes" id="UP000554482">
    <property type="component" value="Unassembled WGS sequence"/>
</dbReference>
<organism evidence="2 3">
    <name type="scientific">Thalictrum thalictroides</name>
    <name type="common">Rue-anemone</name>
    <name type="synonym">Anemone thalictroides</name>
    <dbReference type="NCBI Taxonomy" id="46969"/>
    <lineage>
        <taxon>Eukaryota</taxon>
        <taxon>Viridiplantae</taxon>
        <taxon>Streptophyta</taxon>
        <taxon>Embryophyta</taxon>
        <taxon>Tracheophyta</taxon>
        <taxon>Spermatophyta</taxon>
        <taxon>Magnoliopsida</taxon>
        <taxon>Ranunculales</taxon>
        <taxon>Ranunculaceae</taxon>
        <taxon>Thalictroideae</taxon>
        <taxon>Thalictrum</taxon>
    </lineage>
</organism>